<dbReference type="EMBL" id="JXIG01000330">
    <property type="protein sequence ID" value="KIU01459.1"/>
    <property type="molecule type" value="Genomic_DNA"/>
</dbReference>
<reference evidence="2 3" key="1">
    <citation type="submission" date="2015-01" db="EMBL/GenBank/DDBJ databases">
        <title>Characterization of Swiss Staphylococcus aureus strains involved in food poisoning.</title>
        <authorList>
            <person name="Crovadore J."/>
            <person name="Chablais R."/>
            <person name="Tonacini J."/>
            <person name="Schnyder B."/>
            <person name="Lefort F."/>
        </authorList>
    </citation>
    <scope>NUCLEOTIDE SEQUENCE [LARGE SCALE GENOMIC DNA]</scope>
    <source>
        <strain evidence="2 3">SA-120</strain>
    </source>
</reference>
<name>A0AA40MKY9_STAAU</name>
<gene>
    <name evidence="2" type="ORF">QU38_01520</name>
</gene>
<evidence type="ECO:0000313" key="3">
    <source>
        <dbReference type="Proteomes" id="UP000032274"/>
    </source>
</evidence>
<accession>A0AA40MKY9</accession>
<sequence>MAGAGCRAGRDPDHAGALPGPRSDHRGRLLPPAAGRSDLSRGAGGERRGAPRHFLFPSLGDRPGPAAGAGCAVQVEAAPLQPAGRDGRQAGDADRGARMGTDGRDREPRSGAAEGGKAPVNAPLLAKPVALRVAD</sequence>
<dbReference type="Proteomes" id="UP000032274">
    <property type="component" value="Unassembled WGS sequence"/>
</dbReference>
<comment type="caution">
    <text evidence="2">The sequence shown here is derived from an EMBL/GenBank/DDBJ whole genome shotgun (WGS) entry which is preliminary data.</text>
</comment>
<dbReference type="AlphaFoldDB" id="A0AA40MKY9"/>
<proteinExistence type="predicted"/>
<feature type="compositionally biased region" description="Basic and acidic residues" evidence="1">
    <location>
        <begin position="85"/>
        <end position="109"/>
    </location>
</feature>
<evidence type="ECO:0000256" key="1">
    <source>
        <dbReference type="SAM" id="MobiDB-lite"/>
    </source>
</evidence>
<feature type="non-terminal residue" evidence="2">
    <location>
        <position position="135"/>
    </location>
</feature>
<protein>
    <submittedName>
        <fullName evidence="2">Uncharacterized protein</fullName>
    </submittedName>
</protein>
<evidence type="ECO:0000313" key="2">
    <source>
        <dbReference type="EMBL" id="KIU01459.1"/>
    </source>
</evidence>
<feature type="region of interest" description="Disordered" evidence="1">
    <location>
        <begin position="1"/>
        <end position="135"/>
    </location>
</feature>
<organism evidence="2 3">
    <name type="scientific">Staphylococcus aureus</name>
    <dbReference type="NCBI Taxonomy" id="1280"/>
    <lineage>
        <taxon>Bacteria</taxon>
        <taxon>Bacillati</taxon>
        <taxon>Bacillota</taxon>
        <taxon>Bacilli</taxon>
        <taxon>Bacillales</taxon>
        <taxon>Staphylococcaceae</taxon>
        <taxon>Staphylococcus</taxon>
    </lineage>
</organism>